<accession>A0AA39CJ80</accession>
<name>A0AA39CJ80_9EURO</name>
<proteinExistence type="predicted"/>
<comment type="caution">
    <text evidence="1">The sequence shown here is derived from an EMBL/GenBank/DDBJ whole genome shotgun (WGS) entry which is preliminary data.</text>
</comment>
<keyword evidence="2" id="KW-1185">Reference proteome</keyword>
<organism evidence="1 2">
    <name type="scientific">Cladophialophora chaetospira</name>
    <dbReference type="NCBI Taxonomy" id="386627"/>
    <lineage>
        <taxon>Eukaryota</taxon>
        <taxon>Fungi</taxon>
        <taxon>Dikarya</taxon>
        <taxon>Ascomycota</taxon>
        <taxon>Pezizomycotina</taxon>
        <taxon>Eurotiomycetes</taxon>
        <taxon>Chaetothyriomycetidae</taxon>
        <taxon>Chaetothyriales</taxon>
        <taxon>Herpotrichiellaceae</taxon>
        <taxon>Cladophialophora</taxon>
    </lineage>
</organism>
<protein>
    <submittedName>
        <fullName evidence="1">Uncharacterized protein</fullName>
    </submittedName>
</protein>
<gene>
    <name evidence="1" type="ORF">H2200_005007</name>
</gene>
<dbReference type="Proteomes" id="UP001172673">
    <property type="component" value="Unassembled WGS sequence"/>
</dbReference>
<evidence type="ECO:0000313" key="1">
    <source>
        <dbReference type="EMBL" id="KAJ9610230.1"/>
    </source>
</evidence>
<dbReference type="AlphaFoldDB" id="A0AA39CJ80"/>
<sequence>MPGVLWTTASIQRKDLPVALMDAWYGEHIGICLSCPGNGGLFLRYRNTSPATDPYVTPKFNDQAEQGANSQAFVPTTWPFLALIKLDDTKWLSSPQFDAMPRTSVILPPEADGSIGSAFTCLNGCLRSYETVGSLPDPSGRSTRPKYILSVQSSGANTGNSDRQYAAQPGFRGSTRYRLVKGLLGFEEPGLLPESLALHEFDGDKPPQAIPDDNAFKVDVWELILEAGDTSLRLWSGPDRVPSEHKL</sequence>
<reference evidence="1" key="1">
    <citation type="submission" date="2022-10" db="EMBL/GenBank/DDBJ databases">
        <title>Culturing micro-colonial fungi from biological soil crusts in the Mojave desert and describing Neophaeococcomyces mojavensis, and introducing the new genera and species Taxawa tesnikishii.</title>
        <authorList>
            <person name="Kurbessoian T."/>
            <person name="Stajich J.E."/>
        </authorList>
    </citation>
    <scope>NUCLEOTIDE SEQUENCE</scope>
    <source>
        <strain evidence="1">TK_41</strain>
    </source>
</reference>
<evidence type="ECO:0000313" key="2">
    <source>
        <dbReference type="Proteomes" id="UP001172673"/>
    </source>
</evidence>
<dbReference type="EMBL" id="JAPDRK010000007">
    <property type="protein sequence ID" value="KAJ9610230.1"/>
    <property type="molecule type" value="Genomic_DNA"/>
</dbReference>